<evidence type="ECO:0000256" key="3">
    <source>
        <dbReference type="ARBA" id="ARBA00023163"/>
    </source>
</evidence>
<organism evidence="6 7">
    <name type="scientific">Bradyrhizobium lablabi</name>
    <dbReference type="NCBI Taxonomy" id="722472"/>
    <lineage>
        <taxon>Bacteria</taxon>
        <taxon>Pseudomonadati</taxon>
        <taxon>Pseudomonadota</taxon>
        <taxon>Alphaproteobacteria</taxon>
        <taxon>Hyphomicrobiales</taxon>
        <taxon>Nitrobacteraceae</taxon>
        <taxon>Bradyrhizobium</taxon>
    </lineage>
</organism>
<evidence type="ECO:0000256" key="2">
    <source>
        <dbReference type="ARBA" id="ARBA00023125"/>
    </source>
</evidence>
<keyword evidence="3" id="KW-0804">Transcription</keyword>
<dbReference type="GO" id="GO:0003677">
    <property type="term" value="F:DNA binding"/>
    <property type="evidence" value="ECO:0007669"/>
    <property type="project" value="UniProtKB-UniRule"/>
</dbReference>
<dbReference type="InterPro" id="IPR009057">
    <property type="entry name" value="Homeodomain-like_sf"/>
</dbReference>
<evidence type="ECO:0000313" key="6">
    <source>
        <dbReference type="EMBL" id="SHJ93895.1"/>
    </source>
</evidence>
<dbReference type="PRINTS" id="PR00455">
    <property type="entry name" value="HTHTETR"/>
</dbReference>
<gene>
    <name evidence="6" type="ORF">SAMN05444159_1964</name>
</gene>
<keyword evidence="2 4" id="KW-0238">DNA-binding</keyword>
<feature type="domain" description="HTH tetR-type" evidence="5">
    <location>
        <begin position="6"/>
        <end position="66"/>
    </location>
</feature>
<sequence>MRLQKAEIRRRIIDAAYGCFWRSGFRRTSVDKIAEQAGVTKRTIYSYFRSKDDLLATVLLRYGELAAERLQHIGDRMPADRNGLIDSYFAQLGGWASTTPRWSGSGFTRLVVELADLPGHPARAIARRAKAATESWLAERLTTARVPYPHERAREIMLLTEGSMALTLIHGGSNYIDAAARAAKQLVKQK</sequence>
<dbReference type="InterPro" id="IPR001647">
    <property type="entry name" value="HTH_TetR"/>
</dbReference>
<accession>A0A1M6NDW6</accession>
<dbReference type="Pfam" id="PF00440">
    <property type="entry name" value="TetR_N"/>
    <property type="match status" value="1"/>
</dbReference>
<dbReference type="PANTHER" id="PTHR47506">
    <property type="entry name" value="TRANSCRIPTIONAL REGULATORY PROTEIN"/>
    <property type="match status" value="1"/>
</dbReference>
<dbReference type="PANTHER" id="PTHR47506:SF1">
    <property type="entry name" value="HTH-TYPE TRANSCRIPTIONAL REGULATOR YJDC"/>
    <property type="match status" value="1"/>
</dbReference>
<dbReference type="SUPFAM" id="SSF48498">
    <property type="entry name" value="Tetracyclin repressor-like, C-terminal domain"/>
    <property type="match status" value="1"/>
</dbReference>
<dbReference type="PROSITE" id="PS01081">
    <property type="entry name" value="HTH_TETR_1"/>
    <property type="match status" value="1"/>
</dbReference>
<reference evidence="6 7" key="1">
    <citation type="submission" date="2016-11" db="EMBL/GenBank/DDBJ databases">
        <authorList>
            <person name="Jaros S."/>
            <person name="Januszkiewicz K."/>
            <person name="Wedrychowicz H."/>
        </authorList>
    </citation>
    <scope>NUCLEOTIDE SEQUENCE [LARGE SCALE GENOMIC DNA]</scope>
    <source>
        <strain evidence="6 7">GAS499</strain>
    </source>
</reference>
<proteinExistence type="predicted"/>
<evidence type="ECO:0000256" key="1">
    <source>
        <dbReference type="ARBA" id="ARBA00023015"/>
    </source>
</evidence>
<dbReference type="RefSeq" id="WP_172842023.1">
    <property type="nucleotide sequence ID" value="NZ_LT670844.1"/>
</dbReference>
<evidence type="ECO:0000313" key="7">
    <source>
        <dbReference type="Proteomes" id="UP000189935"/>
    </source>
</evidence>
<dbReference type="InterPro" id="IPR036271">
    <property type="entry name" value="Tet_transcr_reg_TetR-rel_C_sf"/>
</dbReference>
<evidence type="ECO:0000259" key="5">
    <source>
        <dbReference type="PROSITE" id="PS50977"/>
    </source>
</evidence>
<dbReference type="PROSITE" id="PS50977">
    <property type="entry name" value="HTH_TETR_2"/>
    <property type="match status" value="1"/>
</dbReference>
<feature type="DNA-binding region" description="H-T-H motif" evidence="4">
    <location>
        <begin position="29"/>
        <end position="48"/>
    </location>
</feature>
<evidence type="ECO:0000256" key="4">
    <source>
        <dbReference type="PROSITE-ProRule" id="PRU00335"/>
    </source>
</evidence>
<dbReference type="InterPro" id="IPR023772">
    <property type="entry name" value="DNA-bd_HTH_TetR-type_CS"/>
</dbReference>
<dbReference type="Proteomes" id="UP000189935">
    <property type="component" value="Chromosome I"/>
</dbReference>
<dbReference type="EMBL" id="LT670844">
    <property type="protein sequence ID" value="SHJ93895.1"/>
    <property type="molecule type" value="Genomic_DNA"/>
</dbReference>
<name>A0A1M6NDW6_9BRAD</name>
<dbReference type="FunFam" id="1.10.10.60:FF:000141">
    <property type="entry name" value="TetR family transcriptional regulator"/>
    <property type="match status" value="1"/>
</dbReference>
<protein>
    <submittedName>
        <fullName evidence="6">Transcriptional regulator, TetR family</fullName>
    </submittedName>
</protein>
<dbReference type="AlphaFoldDB" id="A0A1M6NDW6"/>
<dbReference type="Gene3D" id="1.10.357.10">
    <property type="entry name" value="Tetracycline Repressor, domain 2"/>
    <property type="match status" value="1"/>
</dbReference>
<dbReference type="SUPFAM" id="SSF46689">
    <property type="entry name" value="Homeodomain-like"/>
    <property type="match status" value="1"/>
</dbReference>
<keyword evidence="1" id="KW-0805">Transcription regulation</keyword>